<dbReference type="EMBL" id="FOOX01000044">
    <property type="protein sequence ID" value="SFH42418.1"/>
    <property type="molecule type" value="Genomic_DNA"/>
</dbReference>
<proteinExistence type="predicted"/>
<dbReference type="RefSeq" id="WP_174550014.1">
    <property type="nucleotide sequence ID" value="NZ_FOOX01000044.1"/>
</dbReference>
<dbReference type="Proteomes" id="UP000199337">
    <property type="component" value="Unassembled WGS sequence"/>
</dbReference>
<gene>
    <name evidence="1" type="ORF">SAMN05660649_05153</name>
</gene>
<sequence length="81" mass="9140">MAKNPGNFHQVRADNVEIAYDKETNKLRIQDVDDGGMRVTKNKIGARGIFKYFNIGEVKGSFAADYNADDNAVYVDLNKRK</sequence>
<protein>
    <submittedName>
        <fullName evidence="1">Uncharacterized protein</fullName>
    </submittedName>
</protein>
<evidence type="ECO:0000313" key="2">
    <source>
        <dbReference type="Proteomes" id="UP000199337"/>
    </source>
</evidence>
<dbReference type="AlphaFoldDB" id="A0A1I2ZXB8"/>
<organism evidence="1 2">
    <name type="scientific">Desulfotruncus arcticus DSM 17038</name>
    <dbReference type="NCBI Taxonomy" id="1121424"/>
    <lineage>
        <taxon>Bacteria</taxon>
        <taxon>Bacillati</taxon>
        <taxon>Bacillota</taxon>
        <taxon>Clostridia</taxon>
        <taxon>Eubacteriales</taxon>
        <taxon>Desulfallaceae</taxon>
        <taxon>Desulfotruncus</taxon>
    </lineage>
</organism>
<name>A0A1I2ZXB8_9FIRM</name>
<reference evidence="2" key="1">
    <citation type="submission" date="2016-10" db="EMBL/GenBank/DDBJ databases">
        <authorList>
            <person name="Varghese N."/>
            <person name="Submissions S."/>
        </authorList>
    </citation>
    <scope>NUCLEOTIDE SEQUENCE [LARGE SCALE GENOMIC DNA]</scope>
    <source>
        <strain evidence="2">DSM 17038</strain>
    </source>
</reference>
<keyword evidence="2" id="KW-1185">Reference proteome</keyword>
<accession>A0A1I2ZXB8</accession>
<evidence type="ECO:0000313" key="1">
    <source>
        <dbReference type="EMBL" id="SFH42418.1"/>
    </source>
</evidence>